<dbReference type="InterPro" id="IPR036056">
    <property type="entry name" value="Fibrinogen-like_C"/>
</dbReference>
<evidence type="ECO:0000313" key="2">
    <source>
        <dbReference type="EMBL" id="KAK7094793.1"/>
    </source>
</evidence>
<dbReference type="EMBL" id="JBAMIC010000018">
    <property type="protein sequence ID" value="KAK7094793.1"/>
    <property type="molecule type" value="Genomic_DNA"/>
</dbReference>
<evidence type="ECO:0000313" key="3">
    <source>
        <dbReference type="Proteomes" id="UP001374579"/>
    </source>
</evidence>
<dbReference type="AlphaFoldDB" id="A0AAN9AWT9"/>
<accession>A0AAN9AWT9</accession>
<organism evidence="2 3">
    <name type="scientific">Littorina saxatilis</name>
    <dbReference type="NCBI Taxonomy" id="31220"/>
    <lineage>
        <taxon>Eukaryota</taxon>
        <taxon>Metazoa</taxon>
        <taxon>Spiralia</taxon>
        <taxon>Lophotrochozoa</taxon>
        <taxon>Mollusca</taxon>
        <taxon>Gastropoda</taxon>
        <taxon>Caenogastropoda</taxon>
        <taxon>Littorinimorpha</taxon>
        <taxon>Littorinoidea</taxon>
        <taxon>Littorinidae</taxon>
        <taxon>Littorina</taxon>
    </lineage>
</organism>
<feature type="domain" description="Fibrinogen C-terminal" evidence="1">
    <location>
        <begin position="6"/>
        <end position="203"/>
    </location>
</feature>
<protein>
    <recommendedName>
        <fullName evidence="1">Fibrinogen C-terminal domain-containing protein</fullName>
    </recommendedName>
</protein>
<sequence>MGVTDPAYDGPYVIQPMTSPQPFLAYCYFSPWSGKTLALWRPTLGIPANCAISWSNRGWADYAAGFGSAASKNFFIGLKNLRLLTSQAKYTLTIFHFHTNHNKQARALYSDFSLSAATYDFTFTSFASDPAQPADDGMAAASPRSFCASDRCVSGCYATRSAPGWFGPAPDCQGYSDLDLVMTWPITGEDEACDEAVYTLERVGGF</sequence>
<evidence type="ECO:0000259" key="1">
    <source>
        <dbReference type="SMART" id="SM00186"/>
    </source>
</evidence>
<dbReference type="SUPFAM" id="SSF56496">
    <property type="entry name" value="Fibrinogen C-terminal domain-like"/>
    <property type="match status" value="1"/>
</dbReference>
<keyword evidence="3" id="KW-1185">Reference proteome</keyword>
<reference evidence="2 3" key="1">
    <citation type="submission" date="2024-02" db="EMBL/GenBank/DDBJ databases">
        <title>Chromosome-scale genome assembly of the rough periwinkle Littorina saxatilis.</title>
        <authorList>
            <person name="De Jode A."/>
            <person name="Faria R."/>
            <person name="Formenti G."/>
            <person name="Sims Y."/>
            <person name="Smith T.P."/>
            <person name="Tracey A."/>
            <person name="Wood J.M.D."/>
            <person name="Zagrodzka Z.B."/>
            <person name="Johannesson K."/>
            <person name="Butlin R.K."/>
            <person name="Leder E.H."/>
        </authorList>
    </citation>
    <scope>NUCLEOTIDE SEQUENCE [LARGE SCALE GENOMIC DNA]</scope>
    <source>
        <strain evidence="2">Snail1</strain>
        <tissue evidence="2">Muscle</tissue>
    </source>
</reference>
<dbReference type="InterPro" id="IPR014716">
    <property type="entry name" value="Fibrinogen_a/b/g_C_1"/>
</dbReference>
<name>A0AAN9AWT9_9CAEN</name>
<dbReference type="Proteomes" id="UP001374579">
    <property type="component" value="Unassembled WGS sequence"/>
</dbReference>
<dbReference type="Pfam" id="PF00147">
    <property type="entry name" value="Fibrinogen_C"/>
    <property type="match status" value="1"/>
</dbReference>
<comment type="caution">
    <text evidence="2">The sequence shown here is derived from an EMBL/GenBank/DDBJ whole genome shotgun (WGS) entry which is preliminary data.</text>
</comment>
<dbReference type="SMART" id="SM00186">
    <property type="entry name" value="FBG"/>
    <property type="match status" value="1"/>
</dbReference>
<proteinExistence type="predicted"/>
<gene>
    <name evidence="2" type="ORF">V1264_006296</name>
</gene>
<dbReference type="Gene3D" id="3.90.215.10">
    <property type="entry name" value="Gamma Fibrinogen, chain A, domain 1"/>
    <property type="match status" value="1"/>
</dbReference>
<dbReference type="InterPro" id="IPR002181">
    <property type="entry name" value="Fibrinogen_a/b/g_C_dom"/>
</dbReference>